<evidence type="ECO:0000259" key="1">
    <source>
        <dbReference type="Pfam" id="PF13649"/>
    </source>
</evidence>
<dbReference type="SUPFAM" id="SSF53335">
    <property type="entry name" value="S-adenosyl-L-methionine-dependent methyltransferases"/>
    <property type="match status" value="1"/>
</dbReference>
<reference evidence="2 3" key="1">
    <citation type="submission" date="2019-02" db="EMBL/GenBank/DDBJ databases">
        <title>Deep-cultivation of Planctomycetes and their phenomic and genomic characterization uncovers novel biology.</title>
        <authorList>
            <person name="Wiegand S."/>
            <person name="Jogler M."/>
            <person name="Boedeker C."/>
            <person name="Pinto D."/>
            <person name="Vollmers J."/>
            <person name="Rivas-Marin E."/>
            <person name="Kohn T."/>
            <person name="Peeters S.H."/>
            <person name="Heuer A."/>
            <person name="Rast P."/>
            <person name="Oberbeckmann S."/>
            <person name="Bunk B."/>
            <person name="Jeske O."/>
            <person name="Meyerdierks A."/>
            <person name="Storesund J.E."/>
            <person name="Kallscheuer N."/>
            <person name="Luecker S."/>
            <person name="Lage O.M."/>
            <person name="Pohl T."/>
            <person name="Merkel B.J."/>
            <person name="Hornburger P."/>
            <person name="Mueller R.-W."/>
            <person name="Bruemmer F."/>
            <person name="Labrenz M."/>
            <person name="Spormann A.M."/>
            <person name="Op den Camp H."/>
            <person name="Overmann J."/>
            <person name="Amann R."/>
            <person name="Jetten M.S.M."/>
            <person name="Mascher T."/>
            <person name="Medema M.H."/>
            <person name="Devos D.P."/>
            <person name="Kaster A.-K."/>
            <person name="Ovreas L."/>
            <person name="Rohde M."/>
            <person name="Galperin M.Y."/>
            <person name="Jogler C."/>
        </authorList>
    </citation>
    <scope>NUCLEOTIDE SEQUENCE [LARGE SCALE GENOMIC DNA]</scope>
    <source>
        <strain evidence="2 3">ElP</strain>
    </source>
</reference>
<accession>A0A518H536</accession>
<dbReference type="Gene3D" id="3.40.50.150">
    <property type="entry name" value="Vaccinia Virus protein VP39"/>
    <property type="match status" value="1"/>
</dbReference>
<protein>
    <recommendedName>
        <fullName evidence="1">Methyltransferase domain-containing protein</fullName>
    </recommendedName>
</protein>
<evidence type="ECO:0000313" key="3">
    <source>
        <dbReference type="Proteomes" id="UP000317835"/>
    </source>
</evidence>
<organism evidence="2 3">
    <name type="scientific">Tautonia plasticadhaerens</name>
    <dbReference type="NCBI Taxonomy" id="2527974"/>
    <lineage>
        <taxon>Bacteria</taxon>
        <taxon>Pseudomonadati</taxon>
        <taxon>Planctomycetota</taxon>
        <taxon>Planctomycetia</taxon>
        <taxon>Isosphaerales</taxon>
        <taxon>Isosphaeraceae</taxon>
        <taxon>Tautonia</taxon>
    </lineage>
</organism>
<dbReference type="CDD" id="cd02440">
    <property type="entry name" value="AdoMet_MTases"/>
    <property type="match status" value="1"/>
</dbReference>
<evidence type="ECO:0000313" key="2">
    <source>
        <dbReference type="EMBL" id="QDV35941.1"/>
    </source>
</evidence>
<name>A0A518H536_9BACT</name>
<dbReference type="RefSeq" id="WP_231749177.1">
    <property type="nucleotide sequence ID" value="NZ_CP036426.1"/>
</dbReference>
<dbReference type="AlphaFoldDB" id="A0A518H536"/>
<dbReference type="InterPro" id="IPR041698">
    <property type="entry name" value="Methyltransf_25"/>
</dbReference>
<gene>
    <name evidence="2" type="ORF">ElP_38510</name>
</gene>
<proteinExistence type="predicted"/>
<keyword evidence="3" id="KW-1185">Reference proteome</keyword>
<dbReference type="PANTHER" id="PTHR43591">
    <property type="entry name" value="METHYLTRANSFERASE"/>
    <property type="match status" value="1"/>
</dbReference>
<sequence length="247" mass="28450">MIPIRARSTSFDLDSPPPLPERVVDAWRRRGPRYVWHKALRRGLRRWPSWRRRILYRNPRSYWNLRGGHDYFREQEGQPGRARRAEWLADRIARYAPDSVLEIGCGYGKQLRELRGRLPAAALVGVDFSPSQLDYAQEYLDDLDGLSLLLGDGQRLPFPDSSFDLVLTSAVILHNAPEVADRIRREAIRVARRWVAHNEDTDRTYNRFGYDTAAWYRQAGIRLAEVGPIPVGPADEVARSQFCVAAL</sequence>
<dbReference type="EMBL" id="CP036426">
    <property type="protein sequence ID" value="QDV35941.1"/>
    <property type="molecule type" value="Genomic_DNA"/>
</dbReference>
<dbReference type="InterPro" id="IPR029063">
    <property type="entry name" value="SAM-dependent_MTases_sf"/>
</dbReference>
<dbReference type="Proteomes" id="UP000317835">
    <property type="component" value="Chromosome"/>
</dbReference>
<feature type="domain" description="Methyltransferase" evidence="1">
    <location>
        <begin position="100"/>
        <end position="192"/>
    </location>
</feature>
<dbReference type="KEGG" id="tpla:ElP_38510"/>
<dbReference type="Pfam" id="PF13649">
    <property type="entry name" value="Methyltransf_25"/>
    <property type="match status" value="1"/>
</dbReference>